<evidence type="ECO:0000256" key="1">
    <source>
        <dbReference type="ARBA" id="ARBA00004308"/>
    </source>
</evidence>
<dbReference type="Gene3D" id="3.40.50.10330">
    <property type="entry name" value="Probable inorganic polyphosphate/atp-NAD kinase, domain 1"/>
    <property type="match status" value="1"/>
</dbReference>
<dbReference type="Pfam" id="PF19279">
    <property type="entry name" value="YegS_C"/>
    <property type="match status" value="1"/>
</dbReference>
<protein>
    <recommendedName>
        <fullName evidence="7">sphingosine kinase</fullName>
        <ecNumber evidence="7">2.7.1.91</ecNumber>
    </recommendedName>
</protein>
<evidence type="ECO:0000256" key="8">
    <source>
        <dbReference type="SAM" id="MobiDB-lite"/>
    </source>
</evidence>
<feature type="compositionally biased region" description="Low complexity" evidence="8">
    <location>
        <begin position="294"/>
        <end position="307"/>
    </location>
</feature>
<dbReference type="GO" id="GO:0043066">
    <property type="term" value="P:negative regulation of apoptotic process"/>
    <property type="evidence" value="ECO:0007669"/>
    <property type="project" value="TreeGrafter"/>
</dbReference>
<evidence type="ECO:0000256" key="7">
    <source>
        <dbReference type="ARBA" id="ARBA00044037"/>
    </source>
</evidence>
<evidence type="ECO:0000256" key="3">
    <source>
        <dbReference type="ARBA" id="ARBA00022741"/>
    </source>
</evidence>
<keyword evidence="2" id="KW-0808">Transferase</keyword>
<evidence type="ECO:0000313" key="10">
    <source>
        <dbReference type="EMBL" id="KAG5853735.1"/>
    </source>
</evidence>
<evidence type="ECO:0000256" key="4">
    <source>
        <dbReference type="ARBA" id="ARBA00022777"/>
    </source>
</evidence>
<keyword evidence="11" id="KW-1185">Reference proteome</keyword>
<dbReference type="EMBL" id="JAFIRN010000002">
    <property type="protein sequence ID" value="KAG5853735.1"/>
    <property type="molecule type" value="Genomic_DNA"/>
</dbReference>
<dbReference type="InterPro" id="IPR050187">
    <property type="entry name" value="Lipid_Phosphate_FormReg"/>
</dbReference>
<proteinExistence type="predicted"/>
<keyword evidence="6" id="KW-0472">Membrane</keyword>
<comment type="subcellular location">
    <subcellularLocation>
        <location evidence="1">Endomembrane system</location>
    </subcellularLocation>
</comment>
<dbReference type="PANTHER" id="PTHR12358:SF47">
    <property type="entry name" value="SPHINGOSINE KINASE 1"/>
    <property type="match status" value="1"/>
</dbReference>
<dbReference type="InterPro" id="IPR016064">
    <property type="entry name" value="NAD/diacylglycerol_kinase_sf"/>
</dbReference>
<organism evidence="10 11">
    <name type="scientific">Anguilla anguilla</name>
    <name type="common">European freshwater eel</name>
    <name type="synonym">Muraena anguilla</name>
    <dbReference type="NCBI Taxonomy" id="7936"/>
    <lineage>
        <taxon>Eukaryota</taxon>
        <taxon>Metazoa</taxon>
        <taxon>Chordata</taxon>
        <taxon>Craniata</taxon>
        <taxon>Vertebrata</taxon>
        <taxon>Euteleostomi</taxon>
        <taxon>Actinopterygii</taxon>
        <taxon>Neopterygii</taxon>
        <taxon>Teleostei</taxon>
        <taxon>Anguilliformes</taxon>
        <taxon>Anguillidae</taxon>
        <taxon>Anguilla</taxon>
    </lineage>
</organism>
<keyword evidence="3" id="KW-0547">Nucleotide-binding</keyword>
<keyword evidence="5" id="KW-0067">ATP-binding</keyword>
<dbReference type="AlphaFoldDB" id="A0A9D3MUU1"/>
<accession>A0A9D3MUU1</accession>
<dbReference type="GO" id="GO:0005737">
    <property type="term" value="C:cytoplasm"/>
    <property type="evidence" value="ECO:0007669"/>
    <property type="project" value="TreeGrafter"/>
</dbReference>
<dbReference type="InterPro" id="IPR017438">
    <property type="entry name" value="ATP-NAD_kinase_N"/>
</dbReference>
<dbReference type="InterPro" id="IPR045540">
    <property type="entry name" value="YegS/DAGK_C"/>
</dbReference>
<dbReference type="PANTHER" id="PTHR12358">
    <property type="entry name" value="SPHINGOSINE KINASE"/>
    <property type="match status" value="1"/>
</dbReference>
<dbReference type="EC" id="2.7.1.91" evidence="7"/>
<dbReference type="InterPro" id="IPR001206">
    <property type="entry name" value="Diacylglycerol_kinase_cat_dom"/>
</dbReference>
<dbReference type="GO" id="GO:0012505">
    <property type="term" value="C:endomembrane system"/>
    <property type="evidence" value="ECO:0007669"/>
    <property type="project" value="UniProtKB-SubCell"/>
</dbReference>
<dbReference type="SMART" id="SM00046">
    <property type="entry name" value="DAGKc"/>
    <property type="match status" value="1"/>
</dbReference>
<dbReference type="GO" id="GO:0016020">
    <property type="term" value="C:membrane"/>
    <property type="evidence" value="ECO:0007669"/>
    <property type="project" value="TreeGrafter"/>
</dbReference>
<sequence>MDQKKAEPGSSHRNGINRVMLYGEFTATDNRKDPLANLEEAKRWARAINEYSAHQRPHREGVLFSQVRQPGRLMVLLNPQSGKGQALSLYTGHVQRMLAEAGVPHTLVITERQNHARELVREADLSQWDALVIMSGDGLLFEVVNGLMEREDWETAIQTPLGILPGGSGNALAASIHHYSGSQPVLSEELLLSCGFLLCKGLVSRMDLVSVTTASSQRLFSFLSLAWGFVADVDIESEKYRCVGAARFTMGTLVRLASMRVYQGRLAYLPAEEPAPPEENTFHNSCNSNNALKARTGSAPRPAAATPRGPPDSLLVPLEQPVPGDWTVVEEQEFMLVLAMYQSHLGEGMMAAPGSCLQDGLIHLLYVRAGISRPALLRLFLAMEKGAHVASGCPHLVYARARALRLEPLSPKGVITVDGESVEYGPVQAQVHSGLARLICG</sequence>
<keyword evidence="4" id="KW-0418">Kinase</keyword>
<dbReference type="GO" id="GO:0071363">
    <property type="term" value="P:cellular response to growth factor stimulus"/>
    <property type="evidence" value="ECO:0007669"/>
    <property type="project" value="TreeGrafter"/>
</dbReference>
<feature type="domain" description="DAGKc" evidence="9">
    <location>
        <begin position="68"/>
        <end position="215"/>
    </location>
</feature>
<evidence type="ECO:0000256" key="6">
    <source>
        <dbReference type="ARBA" id="ARBA00023136"/>
    </source>
</evidence>
<dbReference type="FunFam" id="3.40.50.10330:FF:000005">
    <property type="entry name" value="Sphingosine kinase 2"/>
    <property type="match status" value="1"/>
</dbReference>
<evidence type="ECO:0000259" key="9">
    <source>
        <dbReference type="PROSITE" id="PS50146"/>
    </source>
</evidence>
<evidence type="ECO:0000313" key="11">
    <source>
        <dbReference type="Proteomes" id="UP001044222"/>
    </source>
</evidence>
<reference evidence="10" key="1">
    <citation type="submission" date="2021-01" db="EMBL/GenBank/DDBJ databases">
        <title>A chromosome-scale assembly of European eel, Anguilla anguilla.</title>
        <authorList>
            <person name="Henkel C."/>
            <person name="Jong-Raadsen S.A."/>
            <person name="Dufour S."/>
            <person name="Weltzien F.-A."/>
            <person name="Palstra A.P."/>
            <person name="Pelster B."/>
            <person name="Spaink H.P."/>
            <person name="Van Den Thillart G.E."/>
            <person name="Jansen H."/>
            <person name="Zahm M."/>
            <person name="Klopp C."/>
            <person name="Cedric C."/>
            <person name="Louis A."/>
            <person name="Berthelot C."/>
            <person name="Parey E."/>
            <person name="Roest Crollius H."/>
            <person name="Montfort J."/>
            <person name="Robinson-Rechavi M."/>
            <person name="Bucao C."/>
            <person name="Bouchez O."/>
            <person name="Gislard M."/>
            <person name="Lluch J."/>
            <person name="Milhes M."/>
            <person name="Lampietro C."/>
            <person name="Lopez Roques C."/>
            <person name="Donnadieu C."/>
            <person name="Braasch I."/>
            <person name="Desvignes T."/>
            <person name="Postlethwait J."/>
            <person name="Bobe J."/>
            <person name="Guiguen Y."/>
            <person name="Dirks R."/>
        </authorList>
    </citation>
    <scope>NUCLEOTIDE SEQUENCE</scope>
    <source>
        <strain evidence="10">Tag_6206</strain>
        <tissue evidence="10">Liver</tissue>
    </source>
</reference>
<evidence type="ECO:0000256" key="2">
    <source>
        <dbReference type="ARBA" id="ARBA00022679"/>
    </source>
</evidence>
<dbReference type="Proteomes" id="UP001044222">
    <property type="component" value="Unassembled WGS sequence"/>
</dbReference>
<gene>
    <name evidence="10" type="ORF">ANANG_G00029390</name>
</gene>
<dbReference type="GO" id="GO:0005524">
    <property type="term" value="F:ATP binding"/>
    <property type="evidence" value="ECO:0007669"/>
    <property type="project" value="UniProtKB-KW"/>
</dbReference>
<dbReference type="GO" id="GO:0008481">
    <property type="term" value="F:sphingosine kinase activity"/>
    <property type="evidence" value="ECO:0007669"/>
    <property type="project" value="UniProtKB-EC"/>
</dbReference>
<dbReference type="GO" id="GO:0046512">
    <property type="term" value="P:sphingosine biosynthetic process"/>
    <property type="evidence" value="ECO:0007669"/>
    <property type="project" value="TreeGrafter"/>
</dbReference>
<comment type="caution">
    <text evidence="10">The sequence shown here is derived from an EMBL/GenBank/DDBJ whole genome shotgun (WGS) entry which is preliminary data.</text>
</comment>
<dbReference type="Pfam" id="PF00781">
    <property type="entry name" value="DAGK_cat"/>
    <property type="match status" value="1"/>
</dbReference>
<dbReference type="SUPFAM" id="SSF111331">
    <property type="entry name" value="NAD kinase/diacylglycerol kinase-like"/>
    <property type="match status" value="1"/>
</dbReference>
<name>A0A9D3MUU1_ANGAN</name>
<dbReference type="PROSITE" id="PS50146">
    <property type="entry name" value="DAGK"/>
    <property type="match status" value="1"/>
</dbReference>
<feature type="region of interest" description="Disordered" evidence="8">
    <location>
        <begin position="287"/>
        <end position="316"/>
    </location>
</feature>
<evidence type="ECO:0000256" key="5">
    <source>
        <dbReference type="ARBA" id="ARBA00022840"/>
    </source>
</evidence>
<dbReference type="Gene3D" id="2.60.200.40">
    <property type="match status" value="1"/>
</dbReference>